<dbReference type="EMBL" id="CAJGYM010000109">
    <property type="protein sequence ID" value="CAD6197923.1"/>
    <property type="molecule type" value="Genomic_DNA"/>
</dbReference>
<evidence type="ECO:0000313" key="9">
    <source>
        <dbReference type="EMBL" id="CAD6197923.1"/>
    </source>
</evidence>
<dbReference type="FunFam" id="2.130.10.10:FF:000378">
    <property type="entry name" value="U3 small nucleolar RNA-associated protein 7"/>
    <property type="match status" value="1"/>
</dbReference>
<keyword evidence="2" id="KW-0698">rRNA processing</keyword>
<feature type="compositionally biased region" description="Basic residues" evidence="7">
    <location>
        <begin position="60"/>
        <end position="71"/>
    </location>
</feature>
<organism evidence="9 10">
    <name type="scientific">Caenorhabditis auriculariae</name>
    <dbReference type="NCBI Taxonomy" id="2777116"/>
    <lineage>
        <taxon>Eukaryota</taxon>
        <taxon>Metazoa</taxon>
        <taxon>Ecdysozoa</taxon>
        <taxon>Nematoda</taxon>
        <taxon>Chromadorea</taxon>
        <taxon>Rhabditida</taxon>
        <taxon>Rhabditina</taxon>
        <taxon>Rhabditomorpha</taxon>
        <taxon>Rhabditoidea</taxon>
        <taxon>Rhabditidae</taxon>
        <taxon>Peloderinae</taxon>
        <taxon>Caenorhabditis</taxon>
    </lineage>
</organism>
<feature type="compositionally biased region" description="Basic residues" evidence="7">
    <location>
        <begin position="41"/>
        <end position="52"/>
    </location>
</feature>
<dbReference type="PROSITE" id="PS50294">
    <property type="entry name" value="WD_REPEATS_REGION"/>
    <property type="match status" value="1"/>
</dbReference>
<gene>
    <name evidence="9" type="ORF">CAUJ_LOCUS13830</name>
</gene>
<comment type="caution">
    <text evidence="9">The sequence shown here is derived from an EMBL/GenBank/DDBJ whole genome shotgun (WGS) entry which is preliminary data.</text>
</comment>
<dbReference type="Pfam" id="PF00400">
    <property type="entry name" value="WD40"/>
    <property type="match status" value="1"/>
</dbReference>
<dbReference type="InterPro" id="IPR036322">
    <property type="entry name" value="WD40_repeat_dom_sf"/>
</dbReference>
<dbReference type="GO" id="GO:0000462">
    <property type="term" value="P:maturation of SSU-rRNA from tricistronic rRNA transcript (SSU-rRNA, 5.8S rRNA, LSU-rRNA)"/>
    <property type="evidence" value="ECO:0007669"/>
    <property type="project" value="TreeGrafter"/>
</dbReference>
<dbReference type="SMART" id="SM01033">
    <property type="entry name" value="BING4CT"/>
    <property type="match status" value="1"/>
</dbReference>
<dbReference type="InterPro" id="IPR001680">
    <property type="entry name" value="WD40_rpt"/>
</dbReference>
<evidence type="ECO:0000256" key="5">
    <source>
        <dbReference type="ARBA" id="ARBA00023242"/>
    </source>
</evidence>
<evidence type="ECO:0000313" key="10">
    <source>
        <dbReference type="Proteomes" id="UP000835052"/>
    </source>
</evidence>
<reference evidence="9" key="1">
    <citation type="submission" date="2020-10" db="EMBL/GenBank/DDBJ databases">
        <authorList>
            <person name="Kikuchi T."/>
        </authorList>
    </citation>
    <scope>NUCLEOTIDE SEQUENCE</scope>
    <source>
        <strain evidence="9">NKZ352</strain>
    </source>
</reference>
<protein>
    <recommendedName>
        <fullName evidence="8">BING4 C-terminal domain-containing protein</fullName>
    </recommendedName>
</protein>
<evidence type="ECO:0000256" key="6">
    <source>
        <dbReference type="PROSITE-ProRule" id="PRU00221"/>
    </source>
</evidence>
<dbReference type="GO" id="GO:0030686">
    <property type="term" value="C:90S preribosome"/>
    <property type="evidence" value="ECO:0007669"/>
    <property type="project" value="TreeGrafter"/>
</dbReference>
<evidence type="ECO:0000256" key="2">
    <source>
        <dbReference type="ARBA" id="ARBA00022552"/>
    </source>
</evidence>
<accession>A0A8S1HUP4</accession>
<dbReference type="Gene3D" id="2.130.10.10">
    <property type="entry name" value="YVTN repeat-like/Quinoprotein amine dehydrogenase"/>
    <property type="match status" value="1"/>
</dbReference>
<evidence type="ECO:0000259" key="8">
    <source>
        <dbReference type="SMART" id="SM01033"/>
    </source>
</evidence>
<dbReference type="InterPro" id="IPR015943">
    <property type="entry name" value="WD40/YVTN_repeat-like_dom_sf"/>
</dbReference>
<dbReference type="PROSITE" id="PS00678">
    <property type="entry name" value="WD_REPEATS_1"/>
    <property type="match status" value="1"/>
</dbReference>
<dbReference type="InterPro" id="IPR040315">
    <property type="entry name" value="WDR46/Utp7"/>
</dbReference>
<feature type="repeat" description="WD" evidence="6">
    <location>
        <begin position="326"/>
        <end position="367"/>
    </location>
</feature>
<dbReference type="InterPro" id="IPR012952">
    <property type="entry name" value="BING4_C_dom"/>
</dbReference>
<dbReference type="Pfam" id="PF08149">
    <property type="entry name" value="BING4CT"/>
    <property type="match status" value="1"/>
</dbReference>
<keyword evidence="10" id="KW-1185">Reference proteome</keyword>
<dbReference type="Proteomes" id="UP000835052">
    <property type="component" value="Unassembled WGS sequence"/>
</dbReference>
<feature type="compositionally biased region" description="Basic and acidic residues" evidence="7">
    <location>
        <begin position="529"/>
        <end position="581"/>
    </location>
</feature>
<dbReference type="InterPro" id="IPR019775">
    <property type="entry name" value="WD40_repeat_CS"/>
</dbReference>
<dbReference type="AlphaFoldDB" id="A0A8S1HUP4"/>
<evidence type="ECO:0000256" key="4">
    <source>
        <dbReference type="ARBA" id="ARBA00022737"/>
    </source>
</evidence>
<dbReference type="PANTHER" id="PTHR14085:SF3">
    <property type="entry name" value="WD REPEAT-CONTAINING PROTEIN 46"/>
    <property type="match status" value="1"/>
</dbReference>
<name>A0A8S1HUP4_9PELO</name>
<proteinExistence type="predicted"/>
<comment type="subcellular location">
    <subcellularLocation>
        <location evidence="1">Nucleus</location>
        <location evidence="1">Nucleolus</location>
    </subcellularLocation>
</comment>
<keyword evidence="3 6" id="KW-0853">WD repeat</keyword>
<dbReference type="PANTHER" id="PTHR14085">
    <property type="entry name" value="WD-REPEAT PROTEIN BING4"/>
    <property type="match status" value="1"/>
</dbReference>
<keyword evidence="4" id="KW-0677">Repeat</keyword>
<feature type="region of interest" description="Disordered" evidence="7">
    <location>
        <begin position="41"/>
        <end position="76"/>
    </location>
</feature>
<dbReference type="SUPFAM" id="SSF50978">
    <property type="entry name" value="WD40 repeat-like"/>
    <property type="match status" value="1"/>
</dbReference>
<dbReference type="PROSITE" id="PS50082">
    <property type="entry name" value="WD_REPEATS_2"/>
    <property type="match status" value="1"/>
</dbReference>
<dbReference type="GO" id="GO:0032040">
    <property type="term" value="C:small-subunit processome"/>
    <property type="evidence" value="ECO:0007669"/>
    <property type="project" value="TreeGrafter"/>
</dbReference>
<evidence type="ECO:0000256" key="1">
    <source>
        <dbReference type="ARBA" id="ARBA00004604"/>
    </source>
</evidence>
<dbReference type="OrthoDB" id="10251154at2759"/>
<evidence type="ECO:0000256" key="7">
    <source>
        <dbReference type="SAM" id="MobiDB-lite"/>
    </source>
</evidence>
<dbReference type="SMART" id="SM00320">
    <property type="entry name" value="WD40"/>
    <property type="match status" value="2"/>
</dbReference>
<keyword evidence="5" id="KW-0539">Nucleus</keyword>
<feature type="region of interest" description="Disordered" evidence="7">
    <location>
        <begin position="519"/>
        <end position="581"/>
    </location>
</feature>
<sequence>MMREVLKCQQRVKKIVLTAQDVTPASGAEKPLKWKQYLKLKRRKDGPKKIGTKKAIGGEKKKKKLNKKGKKSGLTAAQIERHDTGASNIDPTSMRGGKLQVKRFEKLKEKFEKRVELTAKAERRLREVGYIAPTDEEPSYNLRQSQIADEVDLASKAKFFELKLPQFGPYHIDYTENGRHLLLGGRRGHVAALDWQTKSLHCETNVMETVKDVKYLHTENFMAVAQKHYTYVYDNVGTELHCLKSLYDIVKLEFLPHHFLLVGTARNSFIYWLDVSVGKMVMNFPTKCGPLNVMCKNPANAIIHTGQTDGTVALWSPNAKEPLVKMLAHKSAIKGIAVDEQGKYMITTGLDKKCRVWDVRMYRQLHAYAMPFGVADVAISQKNTIACSVGNYVQVFKDTTTGHCKEPFLVHNCGGAVTDLKFVPWEDVLGVGHENGFTSMLVPGSGEANVDMLRSNPYETKSQRREREVKQLLDKLQPELICLDPNDINRVNEDLLEQEMEERKKILYVRPVEVQYTPKHKMRGRGVGTHKESRKQVVKEKIRVEHNKEKEQLERELSLRGKKETEDDRPKHVLDRFRKKN</sequence>
<evidence type="ECO:0000256" key="3">
    <source>
        <dbReference type="ARBA" id="ARBA00022574"/>
    </source>
</evidence>
<feature type="domain" description="BING4 C-terminal" evidence="8">
    <location>
        <begin position="407"/>
        <end position="485"/>
    </location>
</feature>